<dbReference type="Pfam" id="PF13302">
    <property type="entry name" value="Acetyltransf_3"/>
    <property type="match status" value="1"/>
</dbReference>
<reference evidence="2 3" key="1">
    <citation type="submission" date="2021-03" db="EMBL/GenBank/DDBJ databases">
        <title>Whole genome shotgun sequence of Actinoplanes toevensis NBRC 105298.</title>
        <authorList>
            <person name="Komaki H."/>
            <person name="Tamura T."/>
        </authorList>
    </citation>
    <scope>NUCLEOTIDE SEQUENCE [LARGE SCALE GENOMIC DNA]</scope>
    <source>
        <strain evidence="2 3">NBRC 105298</strain>
    </source>
</reference>
<evidence type="ECO:0000313" key="3">
    <source>
        <dbReference type="Proteomes" id="UP000677082"/>
    </source>
</evidence>
<dbReference type="InterPro" id="IPR051908">
    <property type="entry name" value="Ribosomal_N-acetyltransferase"/>
</dbReference>
<dbReference type="InterPro" id="IPR016181">
    <property type="entry name" value="Acyl_CoA_acyltransferase"/>
</dbReference>
<dbReference type="PROSITE" id="PS51186">
    <property type="entry name" value="GNAT"/>
    <property type="match status" value="1"/>
</dbReference>
<sequence>MTRDIMTSPTIATGTLAGSPQPVLTGDGLVLRPWEDGDAEVFLAAYRDPAVRRWHPRQPGSAENVLAWFARYRQDWADEQGGHWAITRGPQVLGRIAMRGFNLDDGLAGCAYWVLPEARGAGVAPAALRMLSEWGFGVAGFHRLHLAHSTRNPASCRVATKAGFVLEGTMRSEAVHADGRHDMHLHARIRTDQADRS</sequence>
<gene>
    <name evidence="2" type="ORF">Ato02nite_040410</name>
</gene>
<dbReference type="PANTHER" id="PTHR43441">
    <property type="entry name" value="RIBOSOMAL-PROTEIN-SERINE ACETYLTRANSFERASE"/>
    <property type="match status" value="1"/>
</dbReference>
<dbReference type="GO" id="GO:0008999">
    <property type="term" value="F:protein-N-terminal-alanine acetyltransferase activity"/>
    <property type="evidence" value="ECO:0007669"/>
    <property type="project" value="TreeGrafter"/>
</dbReference>
<dbReference type="InterPro" id="IPR000182">
    <property type="entry name" value="GNAT_dom"/>
</dbReference>
<dbReference type="SUPFAM" id="SSF55729">
    <property type="entry name" value="Acyl-CoA N-acyltransferases (Nat)"/>
    <property type="match status" value="1"/>
</dbReference>
<proteinExistence type="predicted"/>
<dbReference type="GO" id="GO:0005737">
    <property type="term" value="C:cytoplasm"/>
    <property type="evidence" value="ECO:0007669"/>
    <property type="project" value="TreeGrafter"/>
</dbReference>
<comment type="caution">
    <text evidence="2">The sequence shown here is derived from an EMBL/GenBank/DDBJ whole genome shotgun (WGS) entry which is preliminary data.</text>
</comment>
<dbReference type="PANTHER" id="PTHR43441:SF10">
    <property type="entry name" value="ACETYLTRANSFERASE"/>
    <property type="match status" value="1"/>
</dbReference>
<protein>
    <submittedName>
        <fullName evidence="2">Acetyltransferase</fullName>
    </submittedName>
</protein>
<keyword evidence="3" id="KW-1185">Reference proteome</keyword>
<name>A0A919TBA4_9ACTN</name>
<organism evidence="2 3">
    <name type="scientific">Paractinoplanes toevensis</name>
    <dbReference type="NCBI Taxonomy" id="571911"/>
    <lineage>
        <taxon>Bacteria</taxon>
        <taxon>Bacillati</taxon>
        <taxon>Actinomycetota</taxon>
        <taxon>Actinomycetes</taxon>
        <taxon>Micromonosporales</taxon>
        <taxon>Micromonosporaceae</taxon>
        <taxon>Paractinoplanes</taxon>
    </lineage>
</organism>
<dbReference type="Gene3D" id="3.40.630.30">
    <property type="match status" value="1"/>
</dbReference>
<dbReference type="RefSeq" id="WP_213008127.1">
    <property type="nucleotide sequence ID" value="NZ_BOQN01000052.1"/>
</dbReference>
<dbReference type="AlphaFoldDB" id="A0A919TBA4"/>
<feature type="domain" description="N-acetyltransferase" evidence="1">
    <location>
        <begin position="29"/>
        <end position="192"/>
    </location>
</feature>
<evidence type="ECO:0000313" key="2">
    <source>
        <dbReference type="EMBL" id="GIM92248.1"/>
    </source>
</evidence>
<dbReference type="Proteomes" id="UP000677082">
    <property type="component" value="Unassembled WGS sequence"/>
</dbReference>
<accession>A0A919TBA4</accession>
<dbReference type="GO" id="GO:1990189">
    <property type="term" value="F:protein N-terminal-serine acetyltransferase activity"/>
    <property type="evidence" value="ECO:0007669"/>
    <property type="project" value="TreeGrafter"/>
</dbReference>
<evidence type="ECO:0000259" key="1">
    <source>
        <dbReference type="PROSITE" id="PS51186"/>
    </source>
</evidence>
<dbReference type="EMBL" id="BOQN01000052">
    <property type="protein sequence ID" value="GIM92248.1"/>
    <property type="molecule type" value="Genomic_DNA"/>
</dbReference>